<organism evidence="1 2">
    <name type="scientific">Halarcobacter anaerophilus</name>
    <dbReference type="NCBI Taxonomy" id="877500"/>
    <lineage>
        <taxon>Bacteria</taxon>
        <taxon>Pseudomonadati</taxon>
        <taxon>Campylobacterota</taxon>
        <taxon>Epsilonproteobacteria</taxon>
        <taxon>Campylobacterales</taxon>
        <taxon>Arcobacteraceae</taxon>
        <taxon>Halarcobacter</taxon>
    </lineage>
</organism>
<dbReference type="AlphaFoldDB" id="A0A4Q0XYA0"/>
<proteinExistence type="predicted"/>
<dbReference type="OrthoDB" id="5357650at2"/>
<protein>
    <recommendedName>
        <fullName evidence="3">Cation transporter</fullName>
    </recommendedName>
</protein>
<dbReference type="STRING" id="877500.GCA_000935065_00874"/>
<sequence length="104" mass="12062">MITTEKLIEISSYLTLVHHIKGRIRVRVNPKIKEQSQNITLEDIEDIPNKIDGIKKIKINKIVGSITIEYDNKIFPDKLWKDLIGQENLEEIAEILNKLEKEVA</sequence>
<dbReference type="RefSeq" id="WP_129082584.1">
    <property type="nucleotide sequence ID" value="NZ_CP041070.1"/>
</dbReference>
<reference evidence="1 2" key="1">
    <citation type="submission" date="2017-10" db="EMBL/GenBank/DDBJ databases">
        <title>Genomics of the genus Arcobacter.</title>
        <authorList>
            <person name="Perez-Cataluna A."/>
            <person name="Figueras M.J."/>
        </authorList>
    </citation>
    <scope>NUCLEOTIDE SEQUENCE [LARGE SCALE GENOMIC DNA]</scope>
    <source>
        <strain evidence="1 2">DSM 24636</strain>
    </source>
</reference>
<dbReference type="Pfam" id="PF19991">
    <property type="entry name" value="HMA_2"/>
    <property type="match status" value="1"/>
</dbReference>
<dbReference type="Proteomes" id="UP000290191">
    <property type="component" value="Unassembled WGS sequence"/>
</dbReference>
<evidence type="ECO:0008006" key="3">
    <source>
        <dbReference type="Google" id="ProtNLM"/>
    </source>
</evidence>
<evidence type="ECO:0000313" key="2">
    <source>
        <dbReference type="Proteomes" id="UP000290191"/>
    </source>
</evidence>
<accession>A0A4Q0XYA0</accession>
<dbReference type="EMBL" id="PDKO01000010">
    <property type="protein sequence ID" value="RXJ62055.1"/>
    <property type="molecule type" value="Genomic_DNA"/>
</dbReference>
<gene>
    <name evidence="1" type="ORF">CRV06_11530</name>
</gene>
<evidence type="ECO:0000313" key="1">
    <source>
        <dbReference type="EMBL" id="RXJ62055.1"/>
    </source>
</evidence>
<comment type="caution">
    <text evidence="1">The sequence shown here is derived from an EMBL/GenBank/DDBJ whole genome shotgun (WGS) entry which is preliminary data.</text>
</comment>
<name>A0A4Q0XYA0_9BACT</name>
<keyword evidence="2" id="KW-1185">Reference proteome</keyword>